<evidence type="ECO:0000313" key="2">
    <source>
        <dbReference type="EMBL" id="MBC1191675.1"/>
    </source>
</evidence>
<dbReference type="InterPro" id="IPR002035">
    <property type="entry name" value="VWF_A"/>
</dbReference>
<evidence type="ECO:0000259" key="1">
    <source>
        <dbReference type="PROSITE" id="PS50234"/>
    </source>
</evidence>
<dbReference type="Pfam" id="PF00092">
    <property type="entry name" value="VWA"/>
    <property type="match status" value="1"/>
</dbReference>
<dbReference type="SUPFAM" id="SSF53300">
    <property type="entry name" value="vWA-like"/>
    <property type="match status" value="1"/>
</dbReference>
<dbReference type="InterPro" id="IPR036465">
    <property type="entry name" value="vWFA_dom_sf"/>
</dbReference>
<name>A0A841UNQ7_MICAE</name>
<dbReference type="Proteomes" id="UP000551499">
    <property type="component" value="Unassembled WGS sequence"/>
</dbReference>
<dbReference type="EMBL" id="JACEGB010000235">
    <property type="protein sequence ID" value="MBC1191675.1"/>
    <property type="molecule type" value="Genomic_DNA"/>
</dbReference>
<accession>A0A841UNQ7</accession>
<organism evidence="2 3">
    <name type="scientific">Microcystis aeruginosa BLCC-F108</name>
    <dbReference type="NCBI Taxonomy" id="2755317"/>
    <lineage>
        <taxon>Bacteria</taxon>
        <taxon>Bacillati</taxon>
        <taxon>Cyanobacteriota</taxon>
        <taxon>Cyanophyceae</taxon>
        <taxon>Oscillatoriophycideae</taxon>
        <taxon>Chroococcales</taxon>
        <taxon>Microcystaceae</taxon>
        <taxon>Microcystis</taxon>
    </lineage>
</organism>
<gene>
    <name evidence="2" type="ORF">H0902_12950</name>
</gene>
<dbReference type="PROSITE" id="PS50234">
    <property type="entry name" value="VWFA"/>
    <property type="match status" value="1"/>
</dbReference>
<sequence length="217" mass="23793">MQLYHREVQAFQIPVPWLLGVTVDCTASISNRDFAIAKDQLIKFLVATHLRGRSLPGLPSDFVSVTAFKDRRNIFGPPQPLNVVKMDNESHVAALCQWVNNLRNDGGSTALYDAIKIASSELVAMDSYLPYQYLKLVLAITDGGDNNSNTRLQDLSYFLNSNLCLSVIGVGSSASSQLSSISRYATSTHSIGNFGDLYQAMTISLGVVIERQGLIQF</sequence>
<proteinExistence type="predicted"/>
<evidence type="ECO:0000313" key="3">
    <source>
        <dbReference type="Proteomes" id="UP000551499"/>
    </source>
</evidence>
<dbReference type="RefSeq" id="WP_072926656.1">
    <property type="nucleotide sequence ID" value="NZ_JACEGB010000235.1"/>
</dbReference>
<feature type="domain" description="VWFA" evidence="1">
    <location>
        <begin position="18"/>
        <end position="217"/>
    </location>
</feature>
<protein>
    <submittedName>
        <fullName evidence="2">VWA domain-containing protein</fullName>
    </submittedName>
</protein>
<comment type="caution">
    <text evidence="2">The sequence shown here is derived from an EMBL/GenBank/DDBJ whole genome shotgun (WGS) entry which is preliminary data.</text>
</comment>
<dbReference type="SMART" id="SM00327">
    <property type="entry name" value="VWA"/>
    <property type="match status" value="1"/>
</dbReference>
<dbReference type="Gene3D" id="3.40.50.410">
    <property type="entry name" value="von Willebrand factor, type A domain"/>
    <property type="match status" value="1"/>
</dbReference>
<dbReference type="AlphaFoldDB" id="A0A841UNQ7"/>
<reference evidence="2 3" key="1">
    <citation type="submission" date="2020-07" db="EMBL/GenBank/DDBJ databases">
        <title>Genomes of two Microcystis aeruginosa (Cyanobacteria) strains from Florida (USA) with disparate toxicogenic potential.</title>
        <authorList>
            <person name="Lefler F.W."/>
            <person name="Barbosa M."/>
            <person name="Berthold D.E."/>
            <person name="Laughinghouse H.D. IV."/>
        </authorList>
    </citation>
    <scope>NUCLEOTIDE SEQUENCE [LARGE SCALE GENOMIC DNA]</scope>
    <source>
        <strain evidence="2 3">BLCCF108</strain>
    </source>
</reference>